<dbReference type="SUPFAM" id="SSF56752">
    <property type="entry name" value="D-aminoacid aminotransferase-like PLP-dependent enzymes"/>
    <property type="match status" value="1"/>
</dbReference>
<dbReference type="Gene3D" id="3.20.10.10">
    <property type="entry name" value="D-amino Acid Aminotransferase, subunit A, domain 2"/>
    <property type="match status" value="1"/>
</dbReference>
<evidence type="ECO:0000313" key="2">
    <source>
        <dbReference type="Proteomes" id="UP000001937"/>
    </source>
</evidence>
<sequence>MAKVVTPTLRRVEIDGHPVPLDEPHRLALLPHGHFTVLQVRAGRARGLRWHLARLNEANQELYGEPLDGELVRHRIRQALYATETAAAGSEATATAATTLDATVRIVVTEQPDGAGVRVIVAIGEPATMPTTPQRLRSVPYLRPFAHLKHLGTFAQIQHGRLVRRDGYDDALLTAPGGLVAEGAMTNIGFFDGNMIVWPDAPALRGVTMTLLEQAPADGGPPSVRAPVRLADLAGRGRLRHQLTRDRARPAIDGHLFAGSEWLMTTLTRRYDAVPWDPNGS</sequence>
<evidence type="ECO:0008006" key="3">
    <source>
        <dbReference type="Google" id="ProtNLM"/>
    </source>
</evidence>
<dbReference type="InterPro" id="IPR001544">
    <property type="entry name" value="Aminotrans_IV"/>
</dbReference>
<proteinExistence type="predicted"/>
<dbReference type="InterPro" id="IPR043131">
    <property type="entry name" value="BCAT-like_N"/>
</dbReference>
<reference evidence="1 2" key="1">
    <citation type="journal article" date="2007" name="Genome Res.">
        <title>Genome characteristics of facultatively symbiotic Frankia sp. strains reflect host range and host plant biogeography.</title>
        <authorList>
            <person name="Normand P."/>
            <person name="Lapierre P."/>
            <person name="Tisa L.S."/>
            <person name="Gogarten J.P."/>
            <person name="Alloisio N."/>
            <person name="Bagnarol E."/>
            <person name="Bassi C.A."/>
            <person name="Berry A.M."/>
            <person name="Bickhart D.M."/>
            <person name="Choisne N."/>
            <person name="Couloux A."/>
            <person name="Cournoyer B."/>
            <person name="Cruveiller S."/>
            <person name="Daubin V."/>
            <person name="Demange N."/>
            <person name="Francino M.P."/>
            <person name="Goltsman E."/>
            <person name="Huang Y."/>
            <person name="Kopp O.R."/>
            <person name="Labarre L."/>
            <person name="Lapidus A."/>
            <person name="Lavire C."/>
            <person name="Marechal J."/>
            <person name="Martinez M."/>
            <person name="Mastronunzio J.E."/>
            <person name="Mullin B.C."/>
            <person name="Niemann J."/>
            <person name="Pujic P."/>
            <person name="Rawnsley T."/>
            <person name="Rouy Z."/>
            <person name="Schenowitz C."/>
            <person name="Sellstedt A."/>
            <person name="Tavares F."/>
            <person name="Tomkins J.P."/>
            <person name="Vallenet D."/>
            <person name="Valverde C."/>
            <person name="Wall L.G."/>
            <person name="Wang Y."/>
            <person name="Medigue C."/>
            <person name="Benson D.R."/>
        </authorList>
    </citation>
    <scope>NUCLEOTIDE SEQUENCE [LARGE SCALE GENOMIC DNA]</scope>
    <source>
        <strain evidence="2">DSM 45818 / CECT 9043 / CcI3</strain>
    </source>
</reference>
<dbReference type="STRING" id="106370.Francci3_3435"/>
<dbReference type="eggNOG" id="COG0115">
    <property type="taxonomic scope" value="Bacteria"/>
</dbReference>
<dbReference type="HOGENOM" id="CLU_070540_0_0_11"/>
<dbReference type="RefSeq" id="WP_011437814.1">
    <property type="nucleotide sequence ID" value="NC_007777.1"/>
</dbReference>
<evidence type="ECO:0000313" key="1">
    <source>
        <dbReference type="EMBL" id="ABD12789.1"/>
    </source>
</evidence>
<dbReference type="Pfam" id="PF01063">
    <property type="entry name" value="Aminotran_4"/>
    <property type="match status" value="1"/>
</dbReference>
<dbReference type="InterPro" id="IPR036038">
    <property type="entry name" value="Aminotransferase-like"/>
</dbReference>
<dbReference type="AlphaFoldDB" id="Q2J7F3"/>
<protein>
    <recommendedName>
        <fullName evidence="3">Aminotransferase, class IV</fullName>
    </recommendedName>
</protein>
<keyword evidence="2" id="KW-1185">Reference proteome</keyword>
<accession>Q2J7F3</accession>
<gene>
    <name evidence="1" type="ordered locus">Francci3_3435</name>
</gene>
<dbReference type="Gene3D" id="3.30.470.10">
    <property type="match status" value="1"/>
</dbReference>
<dbReference type="GO" id="GO:0003824">
    <property type="term" value="F:catalytic activity"/>
    <property type="evidence" value="ECO:0007669"/>
    <property type="project" value="InterPro"/>
</dbReference>
<dbReference type="Proteomes" id="UP000001937">
    <property type="component" value="Chromosome"/>
</dbReference>
<dbReference type="NCBIfam" id="NF006734">
    <property type="entry name" value="PRK09266.1"/>
    <property type="match status" value="1"/>
</dbReference>
<organism evidence="1 2">
    <name type="scientific">Frankia casuarinae (strain DSM 45818 / CECT 9043 / HFP020203 / CcI3)</name>
    <dbReference type="NCBI Taxonomy" id="106370"/>
    <lineage>
        <taxon>Bacteria</taxon>
        <taxon>Bacillati</taxon>
        <taxon>Actinomycetota</taxon>
        <taxon>Actinomycetes</taxon>
        <taxon>Frankiales</taxon>
        <taxon>Frankiaceae</taxon>
        <taxon>Frankia</taxon>
    </lineage>
</organism>
<dbReference type="KEGG" id="fra:Francci3_3435"/>
<dbReference type="EMBL" id="CP000249">
    <property type="protein sequence ID" value="ABD12789.1"/>
    <property type="molecule type" value="Genomic_DNA"/>
</dbReference>
<dbReference type="InterPro" id="IPR043132">
    <property type="entry name" value="BCAT-like_C"/>
</dbReference>
<name>Q2J7F3_FRACC</name>